<gene>
    <name evidence="1" type="ORF">LCGC14_2103110</name>
</gene>
<comment type="caution">
    <text evidence="1">The sequence shown here is derived from an EMBL/GenBank/DDBJ whole genome shotgun (WGS) entry which is preliminary data.</text>
</comment>
<dbReference type="AlphaFoldDB" id="A0A0F9GME8"/>
<evidence type="ECO:0000313" key="1">
    <source>
        <dbReference type="EMBL" id="KKL70620.1"/>
    </source>
</evidence>
<organism evidence="1">
    <name type="scientific">marine sediment metagenome</name>
    <dbReference type="NCBI Taxonomy" id="412755"/>
    <lineage>
        <taxon>unclassified sequences</taxon>
        <taxon>metagenomes</taxon>
        <taxon>ecological metagenomes</taxon>
    </lineage>
</organism>
<accession>A0A0F9GME8</accession>
<name>A0A0F9GME8_9ZZZZ</name>
<sequence length="117" mass="13557">MCEKKYKRYLVMGLKNGELHHIIARRGNTPDDIVNRALEIVSGIPMRELEAHMRENPHFIPWRGDLDLRKRAFDRLYLVEVGDEGTYGNSTNLKLQEIVPPPPKTDWSLVRTKGLYG</sequence>
<protein>
    <submittedName>
        <fullName evidence="1">Uncharacterized protein</fullName>
    </submittedName>
</protein>
<reference evidence="1" key="1">
    <citation type="journal article" date="2015" name="Nature">
        <title>Complex archaea that bridge the gap between prokaryotes and eukaryotes.</title>
        <authorList>
            <person name="Spang A."/>
            <person name="Saw J.H."/>
            <person name="Jorgensen S.L."/>
            <person name="Zaremba-Niedzwiedzka K."/>
            <person name="Martijn J."/>
            <person name="Lind A.E."/>
            <person name="van Eijk R."/>
            <person name="Schleper C."/>
            <person name="Guy L."/>
            <person name="Ettema T.J."/>
        </authorList>
    </citation>
    <scope>NUCLEOTIDE SEQUENCE</scope>
</reference>
<dbReference type="EMBL" id="LAZR01025846">
    <property type="protein sequence ID" value="KKL70620.1"/>
    <property type="molecule type" value="Genomic_DNA"/>
</dbReference>
<proteinExistence type="predicted"/>